<evidence type="ECO:0000313" key="2">
    <source>
        <dbReference type="Proteomes" id="UP000249419"/>
    </source>
</evidence>
<gene>
    <name evidence="1" type="ORF">PSN13_01402</name>
</gene>
<organism evidence="1 2">
    <name type="scientific">Micromonospora saelicesensis</name>
    <dbReference type="NCBI Taxonomy" id="285676"/>
    <lineage>
        <taxon>Bacteria</taxon>
        <taxon>Bacillati</taxon>
        <taxon>Actinomycetota</taxon>
        <taxon>Actinomycetes</taxon>
        <taxon>Micromonosporales</taxon>
        <taxon>Micromonosporaceae</taxon>
        <taxon>Micromonospora</taxon>
    </lineage>
</organism>
<dbReference type="AlphaFoldDB" id="A0A328NZN3"/>
<dbReference type="Proteomes" id="UP000249419">
    <property type="component" value="Unassembled WGS sequence"/>
</dbReference>
<reference evidence="1 2" key="1">
    <citation type="submission" date="2018-03" db="EMBL/GenBank/DDBJ databases">
        <title>Defining the species Micromonospora saelicesensis and Micromonospora noduli under the framework of genomics.</title>
        <authorList>
            <person name="Riesco R."/>
            <person name="Trujillo M.E."/>
        </authorList>
    </citation>
    <scope>NUCLEOTIDE SEQUENCE [LARGE SCALE GENOMIC DNA]</scope>
    <source>
        <strain evidence="1 2">PSN13</strain>
    </source>
</reference>
<dbReference type="EMBL" id="PYAG01000005">
    <property type="protein sequence ID" value="RAO37420.1"/>
    <property type="molecule type" value="Genomic_DNA"/>
</dbReference>
<sequence>MGHDSRTRDYVARRTAEDRTKREVMRNLKRYISRQLFRTLNSAQPATSTTWQL</sequence>
<protein>
    <recommendedName>
        <fullName evidence="3">Transposase</fullName>
    </recommendedName>
</protein>
<evidence type="ECO:0008006" key="3">
    <source>
        <dbReference type="Google" id="ProtNLM"/>
    </source>
</evidence>
<comment type="caution">
    <text evidence="1">The sequence shown here is derived from an EMBL/GenBank/DDBJ whole genome shotgun (WGS) entry which is preliminary data.</text>
</comment>
<accession>A0A328NZN3</accession>
<name>A0A328NZN3_9ACTN</name>
<proteinExistence type="predicted"/>
<evidence type="ECO:0000313" key="1">
    <source>
        <dbReference type="EMBL" id="RAO37420.1"/>
    </source>
</evidence>